<evidence type="ECO:0000256" key="4">
    <source>
        <dbReference type="ARBA" id="ARBA00023136"/>
    </source>
</evidence>
<dbReference type="OrthoDB" id="5873055at2759"/>
<accession>A0A8R1Y2A1</accession>
<name>A0A2A6BFE9_PRIPA</name>
<dbReference type="Gene3D" id="1.20.1070.10">
    <property type="entry name" value="Rhodopsin 7-helix transmembrane proteins"/>
    <property type="match status" value="1"/>
</dbReference>
<dbReference type="Proteomes" id="UP000005239">
    <property type="component" value="Unassembled WGS sequence"/>
</dbReference>
<dbReference type="PANTHER" id="PTHR23360">
    <property type="entry name" value="G-PROTEIN COUPLED RECEPTORS FAMILY 1 PROFILE DOMAIN-CONTAINING PROTEIN-RELATED"/>
    <property type="match status" value="1"/>
</dbReference>
<keyword evidence="2" id="KW-0812">Transmembrane</keyword>
<dbReference type="GO" id="GO:0016020">
    <property type="term" value="C:membrane"/>
    <property type="evidence" value="ECO:0007669"/>
    <property type="project" value="UniProtKB-SubCell"/>
</dbReference>
<dbReference type="PROSITE" id="PS50262">
    <property type="entry name" value="G_PROTEIN_RECEP_F1_2"/>
    <property type="match status" value="1"/>
</dbReference>
<reference evidence="5" key="2">
    <citation type="submission" date="2022-06" db="UniProtKB">
        <authorList>
            <consortium name="EnsemblMetazoa"/>
        </authorList>
    </citation>
    <scope>IDENTIFICATION</scope>
    <source>
        <strain evidence="5">PS312</strain>
    </source>
</reference>
<evidence type="ECO:0000313" key="5">
    <source>
        <dbReference type="EnsemblMetazoa" id="PPA00255.1"/>
    </source>
</evidence>
<keyword evidence="4" id="KW-0472">Membrane</keyword>
<dbReference type="Pfam" id="PF10320">
    <property type="entry name" value="7TM_GPCR_Srsx"/>
    <property type="match status" value="1"/>
</dbReference>
<dbReference type="SMART" id="SM01381">
    <property type="entry name" value="7TM_GPCR_Srsx"/>
    <property type="match status" value="1"/>
</dbReference>
<dbReference type="EnsemblMetazoa" id="PPA00255.1">
    <property type="protein sequence ID" value="PPA00255.1"/>
    <property type="gene ID" value="WBGene00089809"/>
</dbReference>
<sequence length="312" mass="35668">MNMDGYIIGSAIFVIGIAGITGNSLFLYAMYKRPEIRGKHSYLLTANCSVQMVCIAYEFVNAISQMAHKQWRRSECLNFISFYLFLSNYQAMMYVVIGADMLFALFHPLRYLRLQHLPYLLLIQLPAIAFGIEYPLHAFLYKDVEDPVIFACNPPLGTSEITMQMWNISNIVVSLIVLLIYAVIAMKMKCQARKSEGSKARIKLSRGVIRAAILFSLFFSASWFLSKINDRFAVIFPQLPRQTVEALQTYSVLPAVASFAQTYYVHLLMSRDYREAFKKCGLFGYFTCISDKISTTSSTFRHSHLEHSINHI</sequence>
<dbReference type="InterPro" id="IPR019424">
    <property type="entry name" value="7TM_GPCR_Srsx"/>
</dbReference>
<evidence type="ECO:0000256" key="1">
    <source>
        <dbReference type="ARBA" id="ARBA00004370"/>
    </source>
</evidence>
<keyword evidence="3" id="KW-1133">Transmembrane helix</keyword>
<gene>
    <name evidence="5" type="primary">WBGene00089809</name>
</gene>
<dbReference type="SUPFAM" id="SSF81321">
    <property type="entry name" value="Family A G protein-coupled receptor-like"/>
    <property type="match status" value="1"/>
</dbReference>
<accession>A0A2A6BFE9</accession>
<keyword evidence="6" id="KW-1185">Reference proteome</keyword>
<dbReference type="InterPro" id="IPR047130">
    <property type="entry name" value="7TM_GPCR_Srsx_nematod"/>
</dbReference>
<dbReference type="AlphaFoldDB" id="A0A2A6BFE9"/>
<protein>
    <submittedName>
        <fullName evidence="5">G protein-coupled receptor</fullName>
    </submittedName>
</protein>
<dbReference type="InterPro" id="IPR000276">
    <property type="entry name" value="GPCR_Rhodpsn"/>
</dbReference>
<evidence type="ECO:0000256" key="3">
    <source>
        <dbReference type="ARBA" id="ARBA00022989"/>
    </source>
</evidence>
<proteinExistence type="predicted"/>
<dbReference type="PANTHER" id="PTHR23360:SF37">
    <property type="entry name" value="G-PROTEIN COUPLED RECEPTORS FAMILY 1 PROFILE DOMAIN-CONTAINING PROTEIN"/>
    <property type="match status" value="1"/>
</dbReference>
<comment type="subcellular location">
    <subcellularLocation>
        <location evidence="1">Membrane</location>
    </subcellularLocation>
</comment>
<organism evidence="5 6">
    <name type="scientific">Pristionchus pacificus</name>
    <name type="common">Parasitic nematode worm</name>
    <dbReference type="NCBI Taxonomy" id="54126"/>
    <lineage>
        <taxon>Eukaryota</taxon>
        <taxon>Metazoa</taxon>
        <taxon>Ecdysozoa</taxon>
        <taxon>Nematoda</taxon>
        <taxon>Chromadorea</taxon>
        <taxon>Rhabditida</taxon>
        <taxon>Rhabditina</taxon>
        <taxon>Diplogasteromorpha</taxon>
        <taxon>Diplogasteroidea</taxon>
        <taxon>Neodiplogasteridae</taxon>
        <taxon>Pristionchus</taxon>
    </lineage>
</organism>
<evidence type="ECO:0000256" key="2">
    <source>
        <dbReference type="ARBA" id="ARBA00022692"/>
    </source>
</evidence>
<dbReference type="GO" id="GO:0004930">
    <property type="term" value="F:G protein-coupled receptor activity"/>
    <property type="evidence" value="ECO:0007669"/>
    <property type="project" value="InterPro"/>
</dbReference>
<reference evidence="6" key="1">
    <citation type="journal article" date="2008" name="Nat. Genet.">
        <title>The Pristionchus pacificus genome provides a unique perspective on nematode lifestyle and parasitism.</title>
        <authorList>
            <person name="Dieterich C."/>
            <person name="Clifton S.W."/>
            <person name="Schuster L.N."/>
            <person name="Chinwalla A."/>
            <person name="Delehaunty K."/>
            <person name="Dinkelacker I."/>
            <person name="Fulton L."/>
            <person name="Fulton R."/>
            <person name="Godfrey J."/>
            <person name="Minx P."/>
            <person name="Mitreva M."/>
            <person name="Roeseler W."/>
            <person name="Tian H."/>
            <person name="Witte H."/>
            <person name="Yang S.P."/>
            <person name="Wilson R.K."/>
            <person name="Sommer R.J."/>
        </authorList>
    </citation>
    <scope>NUCLEOTIDE SEQUENCE [LARGE SCALE GENOMIC DNA]</scope>
    <source>
        <strain evidence="6">PS312</strain>
    </source>
</reference>
<evidence type="ECO:0000313" key="6">
    <source>
        <dbReference type="Proteomes" id="UP000005239"/>
    </source>
</evidence>
<dbReference type="InterPro" id="IPR017452">
    <property type="entry name" value="GPCR_Rhodpsn_7TM"/>
</dbReference>